<keyword evidence="11 13" id="KW-0998">Cell outer membrane</keyword>
<sequence>MTFQRSIYIVIISILLSACSTTTQYQAPVGSPKQLWQQHQVQLQSIKAWQVQGQIAVISPDSRNSATLNWQQFVNDFKINLTGPFGIHILTIKRNDNISTLILDDDQQYQGHNTQALINQLSPIPIPVNELRAWIIGEPLTDDVKLDGYGRVTQANHPLGWHISYTHYQLIDNIWLPKNIVIKKDDMRIKITTRNWNLNATKY</sequence>
<dbReference type="NCBIfam" id="TIGR00548">
    <property type="entry name" value="lolB"/>
    <property type="match status" value="1"/>
</dbReference>
<evidence type="ECO:0000256" key="2">
    <source>
        <dbReference type="ARBA" id="ARBA00009696"/>
    </source>
</evidence>
<evidence type="ECO:0000256" key="7">
    <source>
        <dbReference type="ARBA" id="ARBA00022927"/>
    </source>
</evidence>
<reference evidence="16 18" key="1">
    <citation type="submission" date="2016-11" db="EMBL/GenBank/DDBJ databases">
        <authorList>
            <person name="Jaros S."/>
            <person name="Januszkiewicz K."/>
            <person name="Wedrychowicz H."/>
        </authorList>
    </citation>
    <scope>NUCLEOTIDE SEQUENCE [LARGE SCALE GENOMIC DNA]</scope>
    <source>
        <strain evidence="16">NVI 5450</strain>
    </source>
</reference>
<dbReference type="PATRIC" id="fig|80854.5.peg.4105"/>
<dbReference type="OrthoDB" id="9797618at2"/>
<evidence type="ECO:0000256" key="1">
    <source>
        <dbReference type="ARBA" id="ARBA00004459"/>
    </source>
</evidence>
<dbReference type="Proteomes" id="UP000182660">
    <property type="component" value="Unassembled WGS sequence"/>
</dbReference>
<dbReference type="KEGG" id="mvs:MVIS_3880"/>
<evidence type="ECO:0000313" key="17">
    <source>
        <dbReference type="Proteomes" id="UP000182660"/>
    </source>
</evidence>
<proteinExistence type="inferred from homology"/>
<keyword evidence="17" id="KW-1185">Reference proteome</keyword>
<keyword evidence="5 13" id="KW-0813">Transport</keyword>
<evidence type="ECO:0000313" key="15">
    <source>
        <dbReference type="EMBL" id="SGY90745.1"/>
    </source>
</evidence>
<organism evidence="16 18">
    <name type="scientific">Moritella viscosa</name>
    <dbReference type="NCBI Taxonomy" id="80854"/>
    <lineage>
        <taxon>Bacteria</taxon>
        <taxon>Pseudomonadati</taxon>
        <taxon>Pseudomonadota</taxon>
        <taxon>Gammaproteobacteria</taxon>
        <taxon>Alteromonadales</taxon>
        <taxon>Moritellaceae</taxon>
        <taxon>Moritella</taxon>
    </lineage>
</organism>
<evidence type="ECO:0000313" key="18">
    <source>
        <dbReference type="Proteomes" id="UP000183794"/>
    </source>
</evidence>
<evidence type="ECO:0000313" key="16">
    <source>
        <dbReference type="EMBL" id="SGY99641.1"/>
    </source>
</evidence>
<keyword evidence="7 13" id="KW-0653">Protein transport</keyword>
<dbReference type="Pfam" id="PF03550">
    <property type="entry name" value="LolB"/>
    <property type="match status" value="1"/>
</dbReference>
<name>A0A090KD15_9GAMM</name>
<evidence type="ECO:0000256" key="12">
    <source>
        <dbReference type="ARBA" id="ARBA00023288"/>
    </source>
</evidence>
<evidence type="ECO:0000256" key="13">
    <source>
        <dbReference type="HAMAP-Rule" id="MF_00233"/>
    </source>
</evidence>
<dbReference type="EMBL" id="FPLJ01000050">
    <property type="protein sequence ID" value="SGY90745.1"/>
    <property type="molecule type" value="Genomic_DNA"/>
</dbReference>
<reference evidence="15 17" key="2">
    <citation type="submission" date="2016-11" db="EMBL/GenBank/DDBJ databases">
        <authorList>
            <person name="Klemetsen T."/>
        </authorList>
    </citation>
    <scope>NUCLEOTIDE SEQUENCE [LARGE SCALE GENOMIC DNA]</scope>
    <source>
        <strain evidence="15">MT 2528</strain>
    </source>
</reference>
<keyword evidence="12 13" id="KW-0449">Lipoprotein</keyword>
<comment type="subunit">
    <text evidence="3 13">Monomer.</text>
</comment>
<feature type="chain" id="PRO_5015029956" description="Outer-membrane lipoprotein LolB" evidence="14">
    <location>
        <begin position="28"/>
        <end position="203"/>
    </location>
</feature>
<evidence type="ECO:0000256" key="6">
    <source>
        <dbReference type="ARBA" id="ARBA00022729"/>
    </source>
</evidence>
<protein>
    <recommendedName>
        <fullName evidence="4 13">Outer-membrane lipoprotein LolB</fullName>
    </recommendedName>
</protein>
<dbReference type="EMBL" id="FPLD01000060">
    <property type="protein sequence ID" value="SGY99641.1"/>
    <property type="molecule type" value="Genomic_DNA"/>
</dbReference>
<evidence type="ECO:0000256" key="4">
    <source>
        <dbReference type="ARBA" id="ARBA00016202"/>
    </source>
</evidence>
<dbReference type="GO" id="GO:0015031">
    <property type="term" value="P:protein transport"/>
    <property type="evidence" value="ECO:0007669"/>
    <property type="project" value="UniProtKB-KW"/>
</dbReference>
<evidence type="ECO:0000256" key="9">
    <source>
        <dbReference type="ARBA" id="ARBA00023139"/>
    </source>
</evidence>
<dbReference type="RefSeq" id="WP_045111852.1">
    <property type="nucleotide sequence ID" value="NZ_CAWQZC010000121.1"/>
</dbReference>
<dbReference type="HOGENOM" id="CLU_092816_1_0_6"/>
<dbReference type="CDD" id="cd16326">
    <property type="entry name" value="LolB"/>
    <property type="match status" value="1"/>
</dbReference>
<dbReference type="GO" id="GO:0044874">
    <property type="term" value="P:lipoprotein localization to outer membrane"/>
    <property type="evidence" value="ECO:0007669"/>
    <property type="project" value="UniProtKB-UniRule"/>
</dbReference>
<dbReference type="GeneID" id="61295895"/>
<keyword evidence="6 13" id="KW-0732">Signal</keyword>
<evidence type="ECO:0000256" key="11">
    <source>
        <dbReference type="ARBA" id="ARBA00023237"/>
    </source>
</evidence>
<dbReference type="Proteomes" id="UP000183794">
    <property type="component" value="Unassembled WGS sequence"/>
</dbReference>
<gene>
    <name evidence="13" type="primary">lolB</name>
    <name evidence="15" type="ORF">MT2528_1996</name>
    <name evidence="16" type="ORF">NVI5450_2218</name>
</gene>
<comment type="function">
    <text evidence="13">Plays a critical role in the incorporation of lipoproteins in the outer membrane after they are released by the LolA protein.</text>
</comment>
<dbReference type="SUPFAM" id="SSF89392">
    <property type="entry name" value="Prokaryotic lipoproteins and lipoprotein localization factors"/>
    <property type="match status" value="1"/>
</dbReference>
<dbReference type="PROSITE" id="PS51257">
    <property type="entry name" value="PROKAR_LIPOPROTEIN"/>
    <property type="match status" value="1"/>
</dbReference>
<dbReference type="HAMAP" id="MF_00233">
    <property type="entry name" value="LolB"/>
    <property type="match status" value="1"/>
</dbReference>
<keyword evidence="9 13" id="KW-0564">Palmitate</keyword>
<dbReference type="GO" id="GO:0009279">
    <property type="term" value="C:cell outer membrane"/>
    <property type="evidence" value="ECO:0007669"/>
    <property type="project" value="UniProtKB-SubCell"/>
</dbReference>
<evidence type="ECO:0000256" key="3">
    <source>
        <dbReference type="ARBA" id="ARBA00011245"/>
    </source>
</evidence>
<dbReference type="AlphaFoldDB" id="A0A090KD15"/>
<keyword evidence="8 13" id="KW-0472">Membrane</keyword>
<evidence type="ECO:0000256" key="5">
    <source>
        <dbReference type="ARBA" id="ARBA00022448"/>
    </source>
</evidence>
<evidence type="ECO:0000256" key="14">
    <source>
        <dbReference type="SAM" id="SignalP"/>
    </source>
</evidence>
<keyword evidence="10 13" id="KW-0143">Chaperone</keyword>
<dbReference type="Gene3D" id="2.50.20.10">
    <property type="entry name" value="Lipoprotein localisation LolA/LolB/LppX"/>
    <property type="match status" value="1"/>
</dbReference>
<evidence type="ECO:0000256" key="10">
    <source>
        <dbReference type="ARBA" id="ARBA00023186"/>
    </source>
</evidence>
<dbReference type="InterPro" id="IPR004565">
    <property type="entry name" value="OM_lipoprot_LolB"/>
</dbReference>
<dbReference type="STRING" id="80854.MVIS_3880"/>
<evidence type="ECO:0000256" key="8">
    <source>
        <dbReference type="ARBA" id="ARBA00023136"/>
    </source>
</evidence>
<feature type="signal peptide" evidence="14">
    <location>
        <begin position="1"/>
        <end position="27"/>
    </location>
</feature>
<comment type="subcellular location">
    <subcellularLocation>
        <location evidence="1 13">Cell outer membrane</location>
        <topology evidence="1 13">Lipid-anchor</topology>
    </subcellularLocation>
</comment>
<accession>A0A090KD15</accession>
<comment type="similarity">
    <text evidence="2 13">Belongs to the LolB family.</text>
</comment>
<dbReference type="InterPro" id="IPR029046">
    <property type="entry name" value="LolA/LolB/LppX"/>
</dbReference>